<dbReference type="EMBL" id="JANPWB010000010">
    <property type="protein sequence ID" value="KAJ1145117.1"/>
    <property type="molecule type" value="Genomic_DNA"/>
</dbReference>
<organism evidence="2 3">
    <name type="scientific">Pleurodeles waltl</name>
    <name type="common">Iberian ribbed newt</name>
    <dbReference type="NCBI Taxonomy" id="8319"/>
    <lineage>
        <taxon>Eukaryota</taxon>
        <taxon>Metazoa</taxon>
        <taxon>Chordata</taxon>
        <taxon>Craniata</taxon>
        <taxon>Vertebrata</taxon>
        <taxon>Euteleostomi</taxon>
        <taxon>Amphibia</taxon>
        <taxon>Batrachia</taxon>
        <taxon>Caudata</taxon>
        <taxon>Salamandroidea</taxon>
        <taxon>Salamandridae</taxon>
        <taxon>Pleurodelinae</taxon>
        <taxon>Pleurodeles</taxon>
    </lineage>
</organism>
<evidence type="ECO:0000256" key="1">
    <source>
        <dbReference type="SAM" id="MobiDB-lite"/>
    </source>
</evidence>
<feature type="compositionally biased region" description="Basic residues" evidence="1">
    <location>
        <begin position="33"/>
        <end position="42"/>
    </location>
</feature>
<gene>
    <name evidence="2" type="ORF">NDU88_011409</name>
</gene>
<reference evidence="2" key="1">
    <citation type="journal article" date="2022" name="bioRxiv">
        <title>Sequencing and chromosome-scale assembly of the giantPleurodeles waltlgenome.</title>
        <authorList>
            <person name="Brown T."/>
            <person name="Elewa A."/>
            <person name="Iarovenko S."/>
            <person name="Subramanian E."/>
            <person name="Araus A.J."/>
            <person name="Petzold A."/>
            <person name="Susuki M."/>
            <person name="Suzuki K.-i.T."/>
            <person name="Hayashi T."/>
            <person name="Toyoda A."/>
            <person name="Oliveira C."/>
            <person name="Osipova E."/>
            <person name="Leigh N.D."/>
            <person name="Simon A."/>
            <person name="Yun M.H."/>
        </authorList>
    </citation>
    <scope>NUCLEOTIDE SEQUENCE</scope>
    <source>
        <strain evidence="2">20211129_DDA</strain>
        <tissue evidence="2">Liver</tissue>
    </source>
</reference>
<accession>A0AAV7QZX4</accession>
<evidence type="ECO:0000313" key="3">
    <source>
        <dbReference type="Proteomes" id="UP001066276"/>
    </source>
</evidence>
<dbReference type="Proteomes" id="UP001066276">
    <property type="component" value="Chromosome 6"/>
</dbReference>
<comment type="caution">
    <text evidence="2">The sequence shown here is derived from an EMBL/GenBank/DDBJ whole genome shotgun (WGS) entry which is preliminary data.</text>
</comment>
<name>A0AAV7QZX4_PLEWA</name>
<protein>
    <submittedName>
        <fullName evidence="2">Uncharacterized protein</fullName>
    </submittedName>
</protein>
<proteinExistence type="predicted"/>
<dbReference type="AlphaFoldDB" id="A0AAV7QZX4"/>
<feature type="region of interest" description="Disordered" evidence="1">
    <location>
        <begin position="1"/>
        <end position="93"/>
    </location>
</feature>
<keyword evidence="3" id="KW-1185">Reference proteome</keyword>
<evidence type="ECO:0000313" key="2">
    <source>
        <dbReference type="EMBL" id="KAJ1145117.1"/>
    </source>
</evidence>
<sequence>MRLGTRGEGGDEAVTTSEVWGSEAVRGGTEHRRALKPRRRCSSSHMIRGGPCSGPAPTTNSQKKPRLSGTEKGLRRRNLFWNRKNSATKTGPP</sequence>
<feature type="compositionally biased region" description="Polar residues" evidence="1">
    <location>
        <begin position="83"/>
        <end position="93"/>
    </location>
</feature>